<comment type="similarity">
    <text evidence="1">Belongs to the SMP-30/CGR1 family.</text>
</comment>
<keyword evidence="3" id="KW-0472">Membrane</keyword>
<dbReference type="PANTHER" id="PTHR47572">
    <property type="entry name" value="LIPOPROTEIN-RELATED"/>
    <property type="match status" value="1"/>
</dbReference>
<dbReference type="InterPro" id="IPR051262">
    <property type="entry name" value="SMP-30/CGR1_Lactonase"/>
</dbReference>
<evidence type="ECO:0000259" key="4">
    <source>
        <dbReference type="Pfam" id="PF08450"/>
    </source>
</evidence>
<evidence type="ECO:0000256" key="1">
    <source>
        <dbReference type="ARBA" id="ARBA00008853"/>
    </source>
</evidence>
<protein>
    <submittedName>
        <fullName evidence="5">SMP-30/gluconolactonase/LRE family protein</fullName>
    </submittedName>
</protein>
<feature type="transmembrane region" description="Helical" evidence="3">
    <location>
        <begin position="6"/>
        <end position="26"/>
    </location>
</feature>
<dbReference type="PANTHER" id="PTHR47572:SF4">
    <property type="entry name" value="LACTONASE DRP35"/>
    <property type="match status" value="1"/>
</dbReference>
<dbReference type="GO" id="GO:0016787">
    <property type="term" value="F:hydrolase activity"/>
    <property type="evidence" value="ECO:0007669"/>
    <property type="project" value="UniProtKB-KW"/>
</dbReference>
<gene>
    <name evidence="5" type="ORF">H9771_04590</name>
</gene>
<accession>A0A9D2MEZ7</accession>
<dbReference type="InterPro" id="IPR013658">
    <property type="entry name" value="SGL"/>
</dbReference>
<dbReference type="Proteomes" id="UP000824211">
    <property type="component" value="Unassembled WGS sequence"/>
</dbReference>
<reference evidence="5" key="2">
    <citation type="submission" date="2021-04" db="EMBL/GenBank/DDBJ databases">
        <authorList>
            <person name="Gilroy R."/>
        </authorList>
    </citation>
    <scope>NUCLEOTIDE SEQUENCE</scope>
    <source>
        <strain evidence="5">ChiHjej9B8-13557</strain>
    </source>
</reference>
<organism evidence="5 6">
    <name type="scientific">Candidatus Faecalibacterium faecipullorum</name>
    <dbReference type="NCBI Taxonomy" id="2838578"/>
    <lineage>
        <taxon>Bacteria</taxon>
        <taxon>Bacillati</taxon>
        <taxon>Bacillota</taxon>
        <taxon>Clostridia</taxon>
        <taxon>Eubacteriales</taxon>
        <taxon>Oscillospiraceae</taxon>
        <taxon>Faecalibacterium</taxon>
    </lineage>
</organism>
<evidence type="ECO:0000313" key="5">
    <source>
        <dbReference type="EMBL" id="HJB58925.1"/>
    </source>
</evidence>
<evidence type="ECO:0000256" key="3">
    <source>
        <dbReference type="SAM" id="Phobius"/>
    </source>
</evidence>
<dbReference type="Gene3D" id="2.120.10.30">
    <property type="entry name" value="TolB, C-terminal domain"/>
    <property type="match status" value="1"/>
</dbReference>
<feature type="domain" description="SMP-30/Gluconolactonase/LRE-like region" evidence="4">
    <location>
        <begin position="205"/>
        <end position="342"/>
    </location>
</feature>
<dbReference type="EMBL" id="DWXX01000080">
    <property type="protein sequence ID" value="HJB58925.1"/>
    <property type="molecule type" value="Genomic_DNA"/>
</dbReference>
<evidence type="ECO:0000313" key="6">
    <source>
        <dbReference type="Proteomes" id="UP000824211"/>
    </source>
</evidence>
<keyword evidence="3" id="KW-0812">Transmembrane</keyword>
<dbReference type="InterPro" id="IPR011042">
    <property type="entry name" value="6-blade_b-propeller_TolB-like"/>
</dbReference>
<feature type="transmembrane region" description="Helical" evidence="3">
    <location>
        <begin position="61"/>
        <end position="81"/>
    </location>
</feature>
<name>A0A9D2MEZ7_9FIRM</name>
<keyword evidence="2" id="KW-0378">Hydrolase</keyword>
<dbReference type="SUPFAM" id="SSF63829">
    <property type="entry name" value="Calcium-dependent phosphotriesterase"/>
    <property type="match status" value="1"/>
</dbReference>
<comment type="caution">
    <text evidence="5">The sequence shown here is derived from an EMBL/GenBank/DDBJ whole genome shotgun (WGS) entry which is preliminary data.</text>
</comment>
<evidence type="ECO:0000256" key="2">
    <source>
        <dbReference type="ARBA" id="ARBA00022801"/>
    </source>
</evidence>
<reference evidence="5" key="1">
    <citation type="journal article" date="2021" name="PeerJ">
        <title>Extensive microbial diversity within the chicken gut microbiome revealed by metagenomics and culture.</title>
        <authorList>
            <person name="Gilroy R."/>
            <person name="Ravi A."/>
            <person name="Getino M."/>
            <person name="Pursley I."/>
            <person name="Horton D.L."/>
            <person name="Alikhan N.F."/>
            <person name="Baker D."/>
            <person name="Gharbi K."/>
            <person name="Hall N."/>
            <person name="Watson M."/>
            <person name="Adriaenssens E.M."/>
            <person name="Foster-Nyarko E."/>
            <person name="Jarju S."/>
            <person name="Secka A."/>
            <person name="Antonio M."/>
            <person name="Oren A."/>
            <person name="Chaudhuri R.R."/>
            <person name="La Ragione R."/>
            <person name="Hildebrand F."/>
            <person name="Pallen M.J."/>
        </authorList>
    </citation>
    <scope>NUCLEOTIDE SEQUENCE</scope>
    <source>
        <strain evidence="5">ChiHjej9B8-13557</strain>
    </source>
</reference>
<proteinExistence type="inferred from homology"/>
<sequence>MGLTEILLLLLIGALALGPGISSWMSRWSRQAKTTRAEEARRRAAIEAERRARRDFILRRFQIAAAVVVALTAFWLVYTLGLRPIEAEPASYTLPAAAAQTAGQTAAADGVLSIEGYLPPDCIQAQDGWLYLAARPVEASGSVLLRVREDGSSLMPILTVEGQITAFAFGPDGDIWYTLLTEGGGALCRASHDDWGASAGQVVTQIDGRPLMAVAAVAVGADGRVYFTEAAQLSAAPGELEDALLSELVGHTATGSVYVYDPAARSVRRVLGGVAGATGLALSPDGATLYAADMGSRCIWAVDAGAEELTAGGQGCTLFAGALPGYPTALAADAGGAVYPACRWAAADWLDSRAADPGLRVVAARLPRAALQALFSPCASAAQRYAPDGRLTADYAGDAAGHAAAVCGNRLYLPNAEGGLLRFRF</sequence>
<keyword evidence="3" id="KW-1133">Transmembrane helix</keyword>
<dbReference type="Pfam" id="PF08450">
    <property type="entry name" value="SGL"/>
    <property type="match status" value="1"/>
</dbReference>
<dbReference type="AlphaFoldDB" id="A0A9D2MEZ7"/>